<dbReference type="GO" id="GO:0008652">
    <property type="term" value="P:amino acid biosynthetic process"/>
    <property type="evidence" value="ECO:0007669"/>
    <property type="project" value="UniProtKB-KW"/>
</dbReference>
<protein>
    <recommendedName>
        <fullName evidence="8">3-dehydroquinate synthase</fullName>
        <ecNumber evidence="7">4.2.3.4</ecNumber>
    </recommendedName>
</protein>
<evidence type="ECO:0000256" key="13">
    <source>
        <dbReference type="ARBA" id="ARBA00022833"/>
    </source>
</evidence>
<feature type="domain" description="3-dehydroquinate synthase C-terminal" evidence="19">
    <location>
        <begin position="182"/>
        <end position="323"/>
    </location>
</feature>
<dbReference type="InterPro" id="IPR016037">
    <property type="entry name" value="DHQ_synth_AroB"/>
</dbReference>
<evidence type="ECO:0000256" key="16">
    <source>
        <dbReference type="ARBA" id="ARBA00023239"/>
    </source>
</evidence>
<keyword evidence="15" id="KW-0057">Aromatic amino acid biosynthesis</keyword>
<evidence type="ECO:0000256" key="6">
    <source>
        <dbReference type="ARBA" id="ARBA00005412"/>
    </source>
</evidence>
<gene>
    <name evidence="20" type="ORF">METZ01_LOCUS34158</name>
</gene>
<dbReference type="PANTHER" id="PTHR43622">
    <property type="entry name" value="3-DEHYDROQUINATE SYNTHASE"/>
    <property type="match status" value="1"/>
</dbReference>
<keyword evidence="16" id="KW-0456">Lyase</keyword>
<dbReference type="InterPro" id="IPR030963">
    <property type="entry name" value="DHQ_synth_fam"/>
</dbReference>
<dbReference type="CDD" id="cd08195">
    <property type="entry name" value="DHQS"/>
    <property type="match status" value="1"/>
</dbReference>
<dbReference type="HAMAP" id="MF_00110">
    <property type="entry name" value="DHQ_synthase"/>
    <property type="match status" value="1"/>
</dbReference>
<evidence type="ECO:0000256" key="4">
    <source>
        <dbReference type="ARBA" id="ARBA00004496"/>
    </source>
</evidence>
<sequence length="370" mass="41689">MKTLQVKLPGRSYNIDIGLNILQTQLPNVVLKKNTDLVVVVTNETLHNLYPDHVSSILEDSGVRVVACVLPDGEQYKNLETLSQIFDFLMEVSANRKTLLIAFGGGVIGDMAGFAAATFVRGIPYIQIPTTLLAHVDSSVGGKTAVNHPLGKNTIGAFKQPEYVCIELSFLKTLSSRELNAGYIELLKHGIIHDERLFDFVQSHSLEPLDFEFLEEAIIRSCAIKGRVVEKDETETGIRATLNFGHTLGHLIETHAGYGKYLHGEAVGVGMFFAAFVSWRCNELVEDDWTRIKSYLSQILTPIKLPPLDQNLFREMILHDKKSQKQSVNFIMLRKLGESFIRKETSVEMLWKEFKEFSEKFPEFVEIEGR</sequence>
<evidence type="ECO:0000256" key="10">
    <source>
        <dbReference type="ARBA" id="ARBA00022605"/>
    </source>
</evidence>
<comment type="subcellular location">
    <subcellularLocation>
        <location evidence="4">Cytoplasm</location>
    </subcellularLocation>
</comment>
<dbReference type="Gene3D" id="3.40.50.1970">
    <property type="match status" value="1"/>
</dbReference>
<evidence type="ECO:0000256" key="14">
    <source>
        <dbReference type="ARBA" id="ARBA00023027"/>
    </source>
</evidence>
<evidence type="ECO:0000256" key="2">
    <source>
        <dbReference type="ARBA" id="ARBA00001911"/>
    </source>
</evidence>
<dbReference type="InterPro" id="IPR056179">
    <property type="entry name" value="DHQS_C"/>
</dbReference>
<accession>A0A381QQR6</accession>
<proteinExistence type="inferred from homology"/>
<dbReference type="EMBL" id="UINC01001462">
    <property type="protein sequence ID" value="SUZ81304.1"/>
    <property type="molecule type" value="Genomic_DNA"/>
</dbReference>
<evidence type="ECO:0000256" key="11">
    <source>
        <dbReference type="ARBA" id="ARBA00022723"/>
    </source>
</evidence>
<dbReference type="GO" id="GO:0046872">
    <property type="term" value="F:metal ion binding"/>
    <property type="evidence" value="ECO:0007669"/>
    <property type="project" value="UniProtKB-KW"/>
</dbReference>
<keyword evidence="13" id="KW-0862">Zinc</keyword>
<evidence type="ECO:0000256" key="7">
    <source>
        <dbReference type="ARBA" id="ARBA00013031"/>
    </source>
</evidence>
<evidence type="ECO:0000259" key="18">
    <source>
        <dbReference type="Pfam" id="PF01761"/>
    </source>
</evidence>
<dbReference type="Gene3D" id="1.20.1090.10">
    <property type="entry name" value="Dehydroquinate synthase-like - alpha domain"/>
    <property type="match status" value="1"/>
</dbReference>
<comment type="similarity">
    <text evidence="6">Belongs to the sugar phosphate cyclases superfamily. Dehydroquinate synthase family.</text>
</comment>
<evidence type="ECO:0000256" key="8">
    <source>
        <dbReference type="ARBA" id="ARBA00017684"/>
    </source>
</evidence>
<dbReference type="GO" id="GO:0005737">
    <property type="term" value="C:cytoplasm"/>
    <property type="evidence" value="ECO:0007669"/>
    <property type="project" value="UniProtKB-SubCell"/>
</dbReference>
<dbReference type="GO" id="GO:0000166">
    <property type="term" value="F:nucleotide binding"/>
    <property type="evidence" value="ECO:0007669"/>
    <property type="project" value="UniProtKB-KW"/>
</dbReference>
<dbReference type="Pfam" id="PF24621">
    <property type="entry name" value="DHQS_C"/>
    <property type="match status" value="1"/>
</dbReference>
<comment type="cofactor">
    <cofactor evidence="2">
        <name>NAD(+)</name>
        <dbReference type="ChEBI" id="CHEBI:57540"/>
    </cofactor>
</comment>
<evidence type="ECO:0000313" key="20">
    <source>
        <dbReference type="EMBL" id="SUZ81304.1"/>
    </source>
</evidence>
<dbReference type="GO" id="GO:0009073">
    <property type="term" value="P:aromatic amino acid family biosynthetic process"/>
    <property type="evidence" value="ECO:0007669"/>
    <property type="project" value="UniProtKB-KW"/>
</dbReference>
<dbReference type="EC" id="4.2.3.4" evidence="7"/>
<keyword evidence="17" id="KW-0170">Cobalt</keyword>
<dbReference type="PIRSF" id="PIRSF001455">
    <property type="entry name" value="DHQ_synth"/>
    <property type="match status" value="1"/>
</dbReference>
<dbReference type="InterPro" id="IPR050071">
    <property type="entry name" value="Dehydroquinate_synthase"/>
</dbReference>
<comment type="cofactor">
    <cofactor evidence="3">
        <name>Co(2+)</name>
        <dbReference type="ChEBI" id="CHEBI:48828"/>
    </cofactor>
</comment>
<dbReference type="Pfam" id="PF01761">
    <property type="entry name" value="DHQ_synthase"/>
    <property type="match status" value="1"/>
</dbReference>
<evidence type="ECO:0000256" key="17">
    <source>
        <dbReference type="ARBA" id="ARBA00023285"/>
    </source>
</evidence>
<dbReference type="NCBIfam" id="TIGR01357">
    <property type="entry name" value="aroB"/>
    <property type="match status" value="1"/>
</dbReference>
<keyword evidence="12" id="KW-0547">Nucleotide-binding</keyword>
<comment type="catalytic activity">
    <reaction evidence="1">
        <text>7-phospho-2-dehydro-3-deoxy-D-arabino-heptonate = 3-dehydroquinate + phosphate</text>
        <dbReference type="Rhea" id="RHEA:21968"/>
        <dbReference type="ChEBI" id="CHEBI:32364"/>
        <dbReference type="ChEBI" id="CHEBI:43474"/>
        <dbReference type="ChEBI" id="CHEBI:58394"/>
        <dbReference type="EC" id="4.2.3.4"/>
    </reaction>
</comment>
<keyword evidence="11" id="KW-0479">Metal-binding</keyword>
<keyword evidence="14" id="KW-0520">NAD</keyword>
<name>A0A381QQR6_9ZZZZ</name>
<evidence type="ECO:0000256" key="12">
    <source>
        <dbReference type="ARBA" id="ARBA00022741"/>
    </source>
</evidence>
<organism evidence="20">
    <name type="scientific">marine metagenome</name>
    <dbReference type="NCBI Taxonomy" id="408172"/>
    <lineage>
        <taxon>unclassified sequences</taxon>
        <taxon>metagenomes</taxon>
        <taxon>ecological metagenomes</taxon>
    </lineage>
</organism>
<keyword evidence="9" id="KW-0963">Cytoplasm</keyword>
<evidence type="ECO:0000256" key="1">
    <source>
        <dbReference type="ARBA" id="ARBA00001393"/>
    </source>
</evidence>
<evidence type="ECO:0000256" key="15">
    <source>
        <dbReference type="ARBA" id="ARBA00023141"/>
    </source>
</evidence>
<dbReference type="FunFam" id="3.40.50.1970:FF:000001">
    <property type="entry name" value="3-dehydroquinate synthase"/>
    <property type="match status" value="1"/>
</dbReference>
<dbReference type="SUPFAM" id="SSF56796">
    <property type="entry name" value="Dehydroquinate synthase-like"/>
    <property type="match status" value="1"/>
</dbReference>
<evidence type="ECO:0000256" key="5">
    <source>
        <dbReference type="ARBA" id="ARBA00004661"/>
    </source>
</evidence>
<dbReference type="AlphaFoldDB" id="A0A381QQR6"/>
<evidence type="ECO:0000259" key="19">
    <source>
        <dbReference type="Pfam" id="PF24621"/>
    </source>
</evidence>
<dbReference type="GO" id="GO:0003856">
    <property type="term" value="F:3-dehydroquinate synthase activity"/>
    <property type="evidence" value="ECO:0007669"/>
    <property type="project" value="UniProtKB-EC"/>
</dbReference>
<evidence type="ECO:0000256" key="9">
    <source>
        <dbReference type="ARBA" id="ARBA00022490"/>
    </source>
</evidence>
<comment type="pathway">
    <text evidence="5">Metabolic intermediate biosynthesis; chorismate biosynthesis; chorismate from D-erythrose 4-phosphate and phosphoenolpyruvate: step 2/7.</text>
</comment>
<feature type="domain" description="3-dehydroquinate synthase N-terminal" evidence="18">
    <location>
        <begin position="68"/>
        <end position="180"/>
    </location>
</feature>
<evidence type="ECO:0000256" key="3">
    <source>
        <dbReference type="ARBA" id="ARBA00001941"/>
    </source>
</evidence>
<keyword evidence="10" id="KW-0028">Amino-acid biosynthesis</keyword>
<reference evidence="20" key="1">
    <citation type="submission" date="2018-05" db="EMBL/GenBank/DDBJ databases">
        <authorList>
            <person name="Lanie J.A."/>
            <person name="Ng W.-L."/>
            <person name="Kazmierczak K.M."/>
            <person name="Andrzejewski T.M."/>
            <person name="Davidsen T.M."/>
            <person name="Wayne K.J."/>
            <person name="Tettelin H."/>
            <person name="Glass J.I."/>
            <person name="Rusch D."/>
            <person name="Podicherti R."/>
            <person name="Tsui H.-C.T."/>
            <person name="Winkler M.E."/>
        </authorList>
    </citation>
    <scope>NUCLEOTIDE SEQUENCE</scope>
</reference>
<dbReference type="InterPro" id="IPR030960">
    <property type="entry name" value="DHQS/DOIS_N"/>
</dbReference>
<dbReference type="PANTHER" id="PTHR43622:SF7">
    <property type="entry name" value="3-DEHYDROQUINATE SYNTHASE, CHLOROPLASTIC"/>
    <property type="match status" value="1"/>
</dbReference>